<comment type="similarity">
    <text evidence="1">Belongs to the cytochrome P450 family.</text>
</comment>
<dbReference type="SUPFAM" id="SSF48264">
    <property type="entry name" value="Cytochrome P450"/>
    <property type="match status" value="1"/>
</dbReference>
<dbReference type="Gene3D" id="1.10.630.10">
    <property type="entry name" value="Cytochrome P450"/>
    <property type="match status" value="1"/>
</dbReference>
<dbReference type="InterPro" id="IPR001128">
    <property type="entry name" value="Cyt_P450"/>
</dbReference>
<dbReference type="GO" id="GO:0020037">
    <property type="term" value="F:heme binding"/>
    <property type="evidence" value="ECO:0007669"/>
    <property type="project" value="InterPro"/>
</dbReference>
<dbReference type="Proteomes" id="UP000822688">
    <property type="component" value="Chromosome 11"/>
</dbReference>
<comment type="caution">
    <text evidence="7">The sequence shown here is derived from an EMBL/GenBank/DDBJ whole genome shotgun (WGS) entry which is preliminary data.</text>
</comment>
<dbReference type="PRINTS" id="PR00385">
    <property type="entry name" value="P450"/>
</dbReference>
<dbReference type="Pfam" id="PF00067">
    <property type="entry name" value="p450"/>
    <property type="match status" value="1"/>
</dbReference>
<evidence type="ECO:0000313" key="7">
    <source>
        <dbReference type="EMBL" id="KAG0555841.1"/>
    </source>
</evidence>
<dbReference type="GO" id="GO:0004497">
    <property type="term" value="F:monooxygenase activity"/>
    <property type="evidence" value="ECO:0007669"/>
    <property type="project" value="InterPro"/>
</dbReference>
<keyword evidence="2 5" id="KW-0479">Metal-binding</keyword>
<evidence type="ECO:0000256" key="2">
    <source>
        <dbReference type="ARBA" id="ARBA00022723"/>
    </source>
</evidence>
<protein>
    <recommendedName>
        <fullName evidence="9">Cytochrome P450</fullName>
    </recommendedName>
</protein>
<keyword evidence="6" id="KW-0812">Transmembrane</keyword>
<dbReference type="GO" id="GO:0016705">
    <property type="term" value="F:oxidoreductase activity, acting on paired donors, with incorporation or reduction of molecular oxygen"/>
    <property type="evidence" value="ECO:0007669"/>
    <property type="project" value="InterPro"/>
</dbReference>
<dbReference type="CDD" id="cd11064">
    <property type="entry name" value="CYP86A"/>
    <property type="match status" value="1"/>
</dbReference>
<sequence>METRGGDFVPLSWPWLVATSMLVCGLSLLYLWWQHPRYGGNTGPKVFPVVGCLPQMLMNGNRLYDWTTEELKKTPTMTMRVSVPGMEYVETGNPANLEHILKTNFQDYPKGNFFSSFFTDLLGLGIFNADGRLWKVQRRVGSQEFNTGTLQESAIHSVQRELTERFLPLLDHSCDTNASVDLQDLLLRFTFDTICQLAFGTDPGCLKSEMSSAPVPFESFAKAFDDAVLQSTIRVWSVFPPWQVKRFFNIGSERKLRQSLATIDSFSFDLIRTRRKEVLAGGGNNQVKLDLLSRFIKIADDVVESPEVKQRIEQDPRSKHQNPSDLFLRDIVISFILAGRDTSACGLTWFFWILSSNPRVEAEIYNEIQATIASRKEDLPTSICLVFSFEELKNMHYLHAALMESMRLYPPVPDDSKEAAVDNVFPDGTIIPKGIRVSFHMYAMGRSESIWGPDWSEFRPERFLQDGVFVPPNPFTYPVFQAGPRICLGKDIAMVQMKMVAATLLSRYAFVVREGHRANHDWSMTMKILEGLPVTVKRRRER</sequence>
<keyword evidence="3" id="KW-0560">Oxidoreductase</keyword>
<feature type="transmembrane region" description="Helical" evidence="6">
    <location>
        <begin position="12"/>
        <end position="33"/>
    </location>
</feature>
<evidence type="ECO:0000256" key="6">
    <source>
        <dbReference type="SAM" id="Phobius"/>
    </source>
</evidence>
<accession>A0A8T0G9R9</accession>
<dbReference type="PANTHER" id="PTHR24296">
    <property type="entry name" value="CYTOCHROME P450"/>
    <property type="match status" value="1"/>
</dbReference>
<keyword evidence="8" id="KW-1185">Reference proteome</keyword>
<organism evidence="7 8">
    <name type="scientific">Ceratodon purpureus</name>
    <name type="common">Fire moss</name>
    <name type="synonym">Dicranum purpureum</name>
    <dbReference type="NCBI Taxonomy" id="3225"/>
    <lineage>
        <taxon>Eukaryota</taxon>
        <taxon>Viridiplantae</taxon>
        <taxon>Streptophyta</taxon>
        <taxon>Embryophyta</taxon>
        <taxon>Bryophyta</taxon>
        <taxon>Bryophytina</taxon>
        <taxon>Bryopsida</taxon>
        <taxon>Dicranidae</taxon>
        <taxon>Pseudoditrichales</taxon>
        <taxon>Ditrichaceae</taxon>
        <taxon>Ceratodon</taxon>
    </lineage>
</organism>
<name>A0A8T0G9R9_CERPU</name>
<gene>
    <name evidence="7" type="ORF">KC19_11G007500</name>
</gene>
<evidence type="ECO:0000256" key="3">
    <source>
        <dbReference type="ARBA" id="ARBA00023002"/>
    </source>
</evidence>
<dbReference type="OrthoDB" id="1470350at2759"/>
<evidence type="ECO:0000256" key="4">
    <source>
        <dbReference type="ARBA" id="ARBA00023004"/>
    </source>
</evidence>
<keyword evidence="6" id="KW-0472">Membrane</keyword>
<evidence type="ECO:0000313" key="8">
    <source>
        <dbReference type="Proteomes" id="UP000822688"/>
    </source>
</evidence>
<evidence type="ECO:0008006" key="9">
    <source>
        <dbReference type="Google" id="ProtNLM"/>
    </source>
</evidence>
<dbReference type="PRINTS" id="PR00463">
    <property type="entry name" value="EP450I"/>
</dbReference>
<dbReference type="EMBL" id="CM026432">
    <property type="protein sequence ID" value="KAG0555841.1"/>
    <property type="molecule type" value="Genomic_DNA"/>
</dbReference>
<proteinExistence type="inferred from homology"/>
<dbReference type="InterPro" id="IPR002401">
    <property type="entry name" value="Cyt_P450_E_grp-I"/>
</dbReference>
<evidence type="ECO:0000256" key="5">
    <source>
        <dbReference type="PIRSR" id="PIRSR602401-1"/>
    </source>
</evidence>
<reference evidence="7 8" key="1">
    <citation type="submission" date="2020-06" db="EMBL/GenBank/DDBJ databases">
        <title>WGS assembly of Ceratodon purpureus strain R40.</title>
        <authorList>
            <person name="Carey S.B."/>
            <person name="Jenkins J."/>
            <person name="Shu S."/>
            <person name="Lovell J.T."/>
            <person name="Sreedasyam A."/>
            <person name="Maumus F."/>
            <person name="Tiley G.P."/>
            <person name="Fernandez-Pozo N."/>
            <person name="Barry K."/>
            <person name="Chen C."/>
            <person name="Wang M."/>
            <person name="Lipzen A."/>
            <person name="Daum C."/>
            <person name="Saski C.A."/>
            <person name="Payton A.C."/>
            <person name="Mcbreen J.C."/>
            <person name="Conrad R.E."/>
            <person name="Kollar L.M."/>
            <person name="Olsson S."/>
            <person name="Huttunen S."/>
            <person name="Landis J.B."/>
            <person name="Wickett N.J."/>
            <person name="Johnson M.G."/>
            <person name="Rensing S.A."/>
            <person name="Grimwood J."/>
            <person name="Schmutz J."/>
            <person name="Mcdaniel S.F."/>
        </authorList>
    </citation>
    <scope>NUCLEOTIDE SEQUENCE [LARGE SCALE GENOMIC DNA]</scope>
    <source>
        <strain evidence="7 8">R40</strain>
    </source>
</reference>
<dbReference type="GO" id="GO:0005506">
    <property type="term" value="F:iron ion binding"/>
    <property type="evidence" value="ECO:0007669"/>
    <property type="project" value="InterPro"/>
</dbReference>
<dbReference type="InterPro" id="IPR036396">
    <property type="entry name" value="Cyt_P450_sf"/>
</dbReference>
<feature type="binding site" description="axial binding residue" evidence="5">
    <location>
        <position position="487"/>
    </location>
    <ligand>
        <name>heme</name>
        <dbReference type="ChEBI" id="CHEBI:30413"/>
    </ligand>
    <ligandPart>
        <name>Fe</name>
        <dbReference type="ChEBI" id="CHEBI:18248"/>
    </ligandPart>
</feature>
<dbReference type="AlphaFoldDB" id="A0A8T0G9R9"/>
<evidence type="ECO:0000256" key="1">
    <source>
        <dbReference type="ARBA" id="ARBA00010617"/>
    </source>
</evidence>
<keyword evidence="5" id="KW-0349">Heme</keyword>
<keyword evidence="6" id="KW-1133">Transmembrane helix</keyword>
<keyword evidence="4 5" id="KW-0408">Iron</keyword>
<comment type="cofactor">
    <cofactor evidence="5">
        <name>heme</name>
        <dbReference type="ChEBI" id="CHEBI:30413"/>
    </cofactor>
</comment>